<protein>
    <submittedName>
        <fullName evidence="2">Uncharacterized protein</fullName>
    </submittedName>
</protein>
<reference key="1">
    <citation type="submission" date="2011-09" db="EMBL/GenBank/DDBJ databases">
        <title>Genomic characterization of the Taylorella genus.</title>
        <authorList>
            <person name="Hebert L."/>
            <person name="Moumen B."/>
            <person name="Pons N."/>
            <person name="Duquesne F."/>
            <person name="Breuil M.-F."/>
            <person name="Goux D."/>
            <person name="Batto J.-M."/>
            <person name="Renault P."/>
            <person name="Laugier C."/>
            <person name="Petry S."/>
        </authorList>
    </citation>
    <scope>NUCLEOTIDE SEQUENCE</scope>
    <source>
        <strain>MCE3</strain>
    </source>
</reference>
<sequence length="39" mass="4327">MDPCDKPKIQKSPPSQVGLIICKKLFAVLAYALIQRVTI</sequence>
<dbReference type="HOGENOM" id="CLU_3318327_0_0_4"/>
<dbReference type="EMBL" id="CP003059">
    <property type="protein sequence ID" value="AEP36936.1"/>
    <property type="molecule type" value="Genomic_DNA"/>
</dbReference>
<dbReference type="Proteomes" id="UP000009284">
    <property type="component" value="Chromosome"/>
</dbReference>
<dbReference type="KEGG" id="tas:TASI_1184"/>
<keyword evidence="3" id="KW-1185">Reference proteome</keyword>
<dbReference type="AlphaFoldDB" id="G4QBF8"/>
<feature type="transmembrane region" description="Helical" evidence="1">
    <location>
        <begin position="16"/>
        <end position="34"/>
    </location>
</feature>
<evidence type="ECO:0000313" key="3">
    <source>
        <dbReference type="Proteomes" id="UP000009284"/>
    </source>
</evidence>
<organism evidence="2 3">
    <name type="scientific">Taylorella asinigenitalis (strain MCE3)</name>
    <dbReference type="NCBI Taxonomy" id="1008459"/>
    <lineage>
        <taxon>Bacteria</taxon>
        <taxon>Pseudomonadati</taxon>
        <taxon>Pseudomonadota</taxon>
        <taxon>Betaproteobacteria</taxon>
        <taxon>Burkholderiales</taxon>
        <taxon>Alcaligenaceae</taxon>
        <taxon>Taylorella</taxon>
    </lineage>
</organism>
<proteinExistence type="predicted"/>
<keyword evidence="1" id="KW-0472">Membrane</keyword>
<name>G4QBF8_TAYAM</name>
<evidence type="ECO:0000313" key="2">
    <source>
        <dbReference type="EMBL" id="AEP36936.1"/>
    </source>
</evidence>
<keyword evidence="1" id="KW-0812">Transmembrane</keyword>
<keyword evidence="1" id="KW-1133">Transmembrane helix</keyword>
<gene>
    <name evidence="2" type="ordered locus">TASI_1184</name>
</gene>
<reference evidence="2 3" key="2">
    <citation type="journal article" date="2012" name="PLoS ONE">
        <title>Genomic characterization of the taylorella genus.</title>
        <authorList>
            <person name="Hebert L."/>
            <person name="Moumen B."/>
            <person name="Pons N."/>
            <person name="Duquesne F."/>
            <person name="Breuil M.F."/>
            <person name="Goux D."/>
            <person name="Batto J.M."/>
            <person name="Laugier C."/>
            <person name="Renault P."/>
            <person name="Petry S."/>
        </authorList>
    </citation>
    <scope>NUCLEOTIDE SEQUENCE [LARGE SCALE GENOMIC DNA]</scope>
    <source>
        <strain evidence="2 3">MCE3</strain>
    </source>
</reference>
<accession>G4QBF8</accession>
<evidence type="ECO:0000256" key="1">
    <source>
        <dbReference type="SAM" id="Phobius"/>
    </source>
</evidence>